<reference evidence="2" key="1">
    <citation type="submission" date="2025-05" db="UniProtKB">
        <authorList>
            <consortium name="RefSeq"/>
        </authorList>
    </citation>
    <scope>NUCLEOTIDE SEQUENCE [LARGE SCALE GENOMIC DNA]</scope>
    <source>
        <strain evidence="2">14028-0561.14</strain>
    </source>
</reference>
<dbReference type="GeneID" id="108074830"/>
<keyword evidence="1" id="KW-0732">Signal</keyword>
<dbReference type="RefSeq" id="XP_017022519.3">
    <property type="nucleotide sequence ID" value="XM_017167030.3"/>
</dbReference>
<evidence type="ECO:0000256" key="1">
    <source>
        <dbReference type="SAM" id="SignalP"/>
    </source>
</evidence>
<feature type="signal peptide" evidence="1">
    <location>
        <begin position="1"/>
        <end position="19"/>
    </location>
</feature>
<reference evidence="3" key="2">
    <citation type="submission" date="2025-08" db="UniProtKB">
        <authorList>
            <consortium name="RefSeq"/>
        </authorList>
    </citation>
    <scope>IDENTIFICATION</scope>
    <source>
        <strain evidence="3">14028-0561.14</strain>
        <tissue evidence="3">Whole fly</tissue>
    </source>
</reference>
<dbReference type="AlphaFoldDB" id="A0A6P4IFQ3"/>
<protein>
    <submittedName>
        <fullName evidence="3">Uncharacterized protein Peritrophin-15a</fullName>
    </submittedName>
</protein>
<evidence type="ECO:0000313" key="3">
    <source>
        <dbReference type="RefSeq" id="XP_017022519.3"/>
    </source>
</evidence>
<gene>
    <name evidence="3" type="primary">Peritrophin-15a</name>
</gene>
<accession>A0A6P4IFQ3</accession>
<feature type="chain" id="PRO_5028385516" evidence="1">
    <location>
        <begin position="20"/>
        <end position="102"/>
    </location>
</feature>
<dbReference type="Proteomes" id="UP001652661">
    <property type="component" value="Chromosome 2L"/>
</dbReference>
<proteinExistence type="predicted"/>
<dbReference type="PANTHER" id="PTHR20987">
    <property type="entry name" value="CHITIN-BINDING TYPE-2 DOMAIN-CONTAINING PROTEIN-RELATED"/>
    <property type="match status" value="1"/>
</dbReference>
<dbReference type="PANTHER" id="PTHR20987:SF0">
    <property type="entry name" value="CHITIN-BINDING TYPE-2 DOMAIN-CONTAINING PROTEIN-RELATED"/>
    <property type="match status" value="1"/>
</dbReference>
<name>A0A6P4IFQ3_DROKI</name>
<organism evidence="2 3">
    <name type="scientific">Drosophila kikkawai</name>
    <name type="common">Fruit fly</name>
    <dbReference type="NCBI Taxonomy" id="30033"/>
    <lineage>
        <taxon>Eukaryota</taxon>
        <taxon>Metazoa</taxon>
        <taxon>Ecdysozoa</taxon>
        <taxon>Arthropoda</taxon>
        <taxon>Hexapoda</taxon>
        <taxon>Insecta</taxon>
        <taxon>Pterygota</taxon>
        <taxon>Neoptera</taxon>
        <taxon>Endopterygota</taxon>
        <taxon>Diptera</taxon>
        <taxon>Brachycera</taxon>
        <taxon>Muscomorpha</taxon>
        <taxon>Ephydroidea</taxon>
        <taxon>Drosophilidae</taxon>
        <taxon>Drosophila</taxon>
        <taxon>Sophophora</taxon>
    </lineage>
</organism>
<keyword evidence="2" id="KW-1185">Reference proteome</keyword>
<sequence length="102" mass="11280">MKAALVLCCLAAFVALHAADYVCNRDGNNMPDCTNSTNLGVKIRNFWDPTRYWLCNSTTSAAPASVICVKNFDNGTIEYQGFFAPKGDCVSWSEWTWTQPCA</sequence>
<dbReference type="OrthoDB" id="7913749at2759"/>
<evidence type="ECO:0000313" key="2">
    <source>
        <dbReference type="Proteomes" id="UP001652661"/>
    </source>
</evidence>